<keyword evidence="3" id="KW-0846">Cobalamin</keyword>
<comment type="caution">
    <text evidence="8">The sequence shown here is derived from an EMBL/GenBank/DDBJ whole genome shotgun (WGS) entry which is preliminary data.</text>
</comment>
<dbReference type="InterPro" id="IPR036724">
    <property type="entry name" value="Cobalamin-bd_sf"/>
</dbReference>
<dbReference type="Gene3D" id="3.20.20.240">
    <property type="entry name" value="Methylmalonyl-CoA mutase"/>
    <property type="match status" value="1"/>
</dbReference>
<dbReference type="PANTHER" id="PTHR48101:SF4">
    <property type="entry name" value="METHYLMALONYL-COA MUTASE, MITOCHONDRIAL"/>
    <property type="match status" value="1"/>
</dbReference>
<reference evidence="8 9" key="1">
    <citation type="submission" date="2022-04" db="EMBL/GenBank/DDBJ databases">
        <authorList>
            <person name="Grouzdev D.S."/>
            <person name="Pantiukh K.S."/>
            <person name="Krutkina M.S."/>
        </authorList>
    </citation>
    <scope>NUCLEOTIDE SEQUENCE [LARGE SCALE GENOMIC DNA]</scope>
    <source>
        <strain evidence="8 9">6x-1</strain>
    </source>
</reference>
<accession>A0ABT0DFB7</accession>
<dbReference type="EMBL" id="JALKCH010000013">
    <property type="protein sequence ID" value="MCK0198661.1"/>
    <property type="molecule type" value="Genomic_DNA"/>
</dbReference>
<dbReference type="SUPFAM" id="SSF51703">
    <property type="entry name" value="Cobalamin (vitamin B12)-dependent enzymes"/>
    <property type="match status" value="1"/>
</dbReference>
<name>A0ABT0DFB7_9HYPH</name>
<dbReference type="InterPro" id="IPR006099">
    <property type="entry name" value="MeMalonylCoA_mutase_a/b_cat"/>
</dbReference>
<dbReference type="RefSeq" id="WP_247030559.1">
    <property type="nucleotide sequence ID" value="NZ_JALKCH010000013.1"/>
</dbReference>
<evidence type="ECO:0000313" key="8">
    <source>
        <dbReference type="EMBL" id="MCK0198661.1"/>
    </source>
</evidence>
<dbReference type="SUPFAM" id="SSF52242">
    <property type="entry name" value="Cobalamin (vitamin B12)-binding domain"/>
    <property type="match status" value="1"/>
</dbReference>
<comment type="cofactor">
    <cofactor evidence="1">
        <name>adenosylcob(III)alamin</name>
        <dbReference type="ChEBI" id="CHEBI:18408"/>
    </cofactor>
</comment>
<dbReference type="InterPro" id="IPR016176">
    <property type="entry name" value="Cbl-dep_enz_cat"/>
</dbReference>
<dbReference type="PANTHER" id="PTHR48101">
    <property type="entry name" value="METHYLMALONYL-COA MUTASE, MITOCHONDRIAL-RELATED"/>
    <property type="match status" value="1"/>
</dbReference>
<evidence type="ECO:0000256" key="4">
    <source>
        <dbReference type="ARBA" id="ARBA00023235"/>
    </source>
</evidence>
<evidence type="ECO:0000256" key="3">
    <source>
        <dbReference type="ARBA" id="ARBA00022628"/>
    </source>
</evidence>
<organism evidence="8 9">
    <name type="scientific">Ancylobacter crimeensis</name>
    <dbReference type="NCBI Taxonomy" id="2579147"/>
    <lineage>
        <taxon>Bacteria</taxon>
        <taxon>Pseudomonadati</taxon>
        <taxon>Pseudomonadota</taxon>
        <taxon>Alphaproteobacteria</taxon>
        <taxon>Hyphomicrobiales</taxon>
        <taxon>Xanthobacteraceae</taxon>
        <taxon>Ancylobacter</taxon>
    </lineage>
</organism>
<gene>
    <name evidence="8" type="ORF">MWN34_17325</name>
</gene>
<feature type="region of interest" description="Disordered" evidence="6">
    <location>
        <begin position="604"/>
        <end position="635"/>
    </location>
</feature>
<dbReference type="Pfam" id="PF01642">
    <property type="entry name" value="MM_CoA_mutase"/>
    <property type="match status" value="1"/>
</dbReference>
<keyword evidence="4" id="KW-0413">Isomerase</keyword>
<sequence length="635" mass="65509">MDAPATSFPPASRADWLALVEGVLKGAPYDARMVTTTLDGLAFDALPAPRGEPPILARAPGVPWRIIARIDHSDPAAANAQLLEDLEGGADGATLVFASSPAADGFGLPETAEAIGRVLEGVLAEIVTLRIECGGFRGRDLALAVSNRLGGFDPARLDLRTGLDPIGDLAARGAAPIEWDALAARLGQTVAALRARGLTRPMVRADGRLAHDAGASEAQELAGTFATALAYLRALDESGLDLTEAARLIEVTLAADVDLLATLAKARAARLLWRFLLGECGLEDPPPLALHMETSWRMLTRHDTHVNLLRGTIAAFGAGVGGADSLTVLPFTAALGLPDGFARRLARNTQHVLIEEANLHRVTDPAAGAGAIEERTEAFAGAAWEMVRAIEKEGGMVEALTAGTWQRRLAQTQRARATLVATRRLPITGTSEYALPGEAVPAVLAPAPPAQPTPFIEGAIQCEPLSRVRLAEAFEQLRARGEASGAAVRLLPLGSAVEAAARLGFARALFAAGGLKVEASEAGLDDEALVAAARGAPLACLCGPDMLYETRAAPLARALKAAGVRHLLLAGKPGGNEPPLRAAGMDGFLFAGCDALAVLGAAQRAPDPDGAPARHAGPGASGSPEHLAGLGGSGR</sequence>
<dbReference type="Proteomes" id="UP001203284">
    <property type="component" value="Unassembled WGS sequence"/>
</dbReference>
<keyword evidence="5" id="KW-0170">Cobalt</keyword>
<evidence type="ECO:0000256" key="1">
    <source>
        <dbReference type="ARBA" id="ARBA00001922"/>
    </source>
</evidence>
<evidence type="ECO:0000256" key="6">
    <source>
        <dbReference type="SAM" id="MobiDB-lite"/>
    </source>
</evidence>
<evidence type="ECO:0000256" key="5">
    <source>
        <dbReference type="ARBA" id="ARBA00023285"/>
    </source>
</evidence>
<evidence type="ECO:0000259" key="7">
    <source>
        <dbReference type="Pfam" id="PF01642"/>
    </source>
</evidence>
<feature type="domain" description="Methylmalonyl-CoA mutase alpha/beta chain catalytic" evidence="7">
    <location>
        <begin position="147"/>
        <end position="434"/>
    </location>
</feature>
<proteinExistence type="inferred from homology"/>
<dbReference type="Gene3D" id="3.40.50.280">
    <property type="entry name" value="Cobalamin-binding domain"/>
    <property type="match status" value="1"/>
</dbReference>
<protein>
    <submittedName>
        <fullName evidence="8">Methylmalonyl-CoA mutase family protein</fullName>
    </submittedName>
</protein>
<comment type="similarity">
    <text evidence="2">Belongs to the methylmalonyl-CoA mutase family.</text>
</comment>
<evidence type="ECO:0000313" key="9">
    <source>
        <dbReference type="Proteomes" id="UP001203284"/>
    </source>
</evidence>
<keyword evidence="9" id="KW-1185">Reference proteome</keyword>
<evidence type="ECO:0000256" key="2">
    <source>
        <dbReference type="ARBA" id="ARBA00008465"/>
    </source>
</evidence>